<evidence type="ECO:0000259" key="6">
    <source>
        <dbReference type="PROSITE" id="PS51270"/>
    </source>
</evidence>
<evidence type="ECO:0000256" key="3">
    <source>
        <dbReference type="ARBA" id="ARBA00022833"/>
    </source>
</evidence>
<evidence type="ECO:0000259" key="5">
    <source>
        <dbReference type="PROSITE" id="PS50089"/>
    </source>
</evidence>
<dbReference type="AlphaFoldDB" id="A0A8J5KUZ5"/>
<organism evidence="7 8">
    <name type="scientific">Zingiber officinale</name>
    <name type="common">Ginger</name>
    <name type="synonym">Amomum zingiber</name>
    <dbReference type="NCBI Taxonomy" id="94328"/>
    <lineage>
        <taxon>Eukaryota</taxon>
        <taxon>Viridiplantae</taxon>
        <taxon>Streptophyta</taxon>
        <taxon>Embryophyta</taxon>
        <taxon>Tracheophyta</taxon>
        <taxon>Spermatophyta</taxon>
        <taxon>Magnoliopsida</taxon>
        <taxon>Liliopsida</taxon>
        <taxon>Zingiberales</taxon>
        <taxon>Zingiberaceae</taxon>
        <taxon>Zingiber</taxon>
    </lineage>
</organism>
<comment type="caution">
    <text evidence="7">The sequence shown here is derived from an EMBL/GenBank/DDBJ whole genome shotgun (WGS) entry which is preliminary data.</text>
</comment>
<feature type="domain" description="RING-type" evidence="5">
    <location>
        <begin position="66"/>
        <end position="108"/>
    </location>
</feature>
<dbReference type="GO" id="GO:0061630">
    <property type="term" value="F:ubiquitin protein ligase activity"/>
    <property type="evidence" value="ECO:0007669"/>
    <property type="project" value="TreeGrafter"/>
</dbReference>
<dbReference type="GO" id="GO:0016567">
    <property type="term" value="P:protein ubiquitination"/>
    <property type="evidence" value="ECO:0007669"/>
    <property type="project" value="TreeGrafter"/>
</dbReference>
<dbReference type="InterPro" id="IPR017921">
    <property type="entry name" value="Znf_CTCHY"/>
</dbReference>
<dbReference type="SMART" id="SM00184">
    <property type="entry name" value="RING"/>
    <property type="match status" value="1"/>
</dbReference>
<dbReference type="Gene3D" id="2.20.28.10">
    <property type="match status" value="1"/>
</dbReference>
<dbReference type="GO" id="GO:0006879">
    <property type="term" value="P:intracellular iron ion homeostasis"/>
    <property type="evidence" value="ECO:0007669"/>
    <property type="project" value="UniProtKB-ARBA"/>
</dbReference>
<dbReference type="PANTHER" id="PTHR21319">
    <property type="entry name" value="RING FINGER AND CHY ZINC FINGER DOMAIN-CONTAINING PROTEIN 1"/>
    <property type="match status" value="1"/>
</dbReference>
<dbReference type="InterPro" id="IPR013083">
    <property type="entry name" value="Znf_RING/FYVE/PHD"/>
</dbReference>
<dbReference type="SUPFAM" id="SSF161245">
    <property type="entry name" value="Zinc hairpin stack"/>
    <property type="match status" value="1"/>
</dbReference>
<dbReference type="GO" id="GO:0005634">
    <property type="term" value="C:nucleus"/>
    <property type="evidence" value="ECO:0007669"/>
    <property type="project" value="TreeGrafter"/>
</dbReference>
<dbReference type="PROSITE" id="PS50089">
    <property type="entry name" value="ZF_RING_2"/>
    <property type="match status" value="1"/>
</dbReference>
<feature type="domain" description="CTCHY-type" evidence="6">
    <location>
        <begin position="1"/>
        <end position="65"/>
    </location>
</feature>
<keyword evidence="1" id="KW-0479">Metal-binding</keyword>
<dbReference type="PANTHER" id="PTHR21319:SF0">
    <property type="entry name" value="AND RING FINGER DOMAIN PROTEIN, PUTATIVE (AFU_ORTHOLOGUE AFUA_1G08900)-RELATED"/>
    <property type="match status" value="1"/>
</dbReference>
<dbReference type="EMBL" id="JACMSC010000014">
    <property type="protein sequence ID" value="KAG6490578.1"/>
    <property type="molecule type" value="Genomic_DNA"/>
</dbReference>
<evidence type="ECO:0000313" key="8">
    <source>
        <dbReference type="Proteomes" id="UP000734854"/>
    </source>
</evidence>
<dbReference type="CDD" id="cd16464">
    <property type="entry name" value="RING-H2_Pirh2-like"/>
    <property type="match status" value="1"/>
</dbReference>
<dbReference type="FunFam" id="3.30.40.10:FF:000208">
    <property type="entry name" value="Zinc finger protein-related isoform 1"/>
    <property type="match status" value="1"/>
</dbReference>
<accession>A0A8J5KUZ5</accession>
<dbReference type="PROSITE" id="PS51270">
    <property type="entry name" value="ZF_CTCHY"/>
    <property type="match status" value="1"/>
</dbReference>
<dbReference type="GO" id="GO:0008270">
    <property type="term" value="F:zinc ion binding"/>
    <property type="evidence" value="ECO:0007669"/>
    <property type="project" value="UniProtKB-KW"/>
</dbReference>
<reference evidence="7 8" key="1">
    <citation type="submission" date="2020-08" db="EMBL/GenBank/DDBJ databases">
        <title>Plant Genome Project.</title>
        <authorList>
            <person name="Zhang R.-G."/>
        </authorList>
    </citation>
    <scope>NUCLEOTIDE SEQUENCE [LARGE SCALE GENOMIC DNA]</scope>
    <source>
        <tissue evidence="7">Rhizome</tissue>
    </source>
</reference>
<evidence type="ECO:0000313" key="7">
    <source>
        <dbReference type="EMBL" id="KAG6490578.1"/>
    </source>
</evidence>
<protein>
    <recommendedName>
        <fullName evidence="9">Zinc finger protein</fullName>
    </recommendedName>
</protein>
<keyword evidence="3" id="KW-0862">Zinc</keyword>
<dbReference type="SUPFAM" id="SSF57850">
    <property type="entry name" value="RING/U-box"/>
    <property type="match status" value="1"/>
</dbReference>
<dbReference type="InterPro" id="IPR001841">
    <property type="entry name" value="Znf_RING"/>
</dbReference>
<evidence type="ECO:0000256" key="4">
    <source>
        <dbReference type="PROSITE-ProRule" id="PRU00175"/>
    </source>
</evidence>
<evidence type="ECO:0000256" key="2">
    <source>
        <dbReference type="ARBA" id="ARBA00022771"/>
    </source>
</evidence>
<evidence type="ECO:0000256" key="1">
    <source>
        <dbReference type="ARBA" id="ARBA00022723"/>
    </source>
</evidence>
<sequence length="184" mass="20893">MFDCSEIFHGNAFVYFRTVYHCPFCNLCRLGQGLGIDFFHCMKCNCCLGMKLVEHNCLEKGLESNCPICYDFMFTSSAPVRALPCGHFMHSSCFQAYACSHYTCPICSKSLGDMTVYFGMLDALLAAERLPEEYRDRCQEILCNDCGNKGSSRFHWLYHKCSLCGSYNTRVINTEASTCPTSRQ</sequence>
<keyword evidence="2 4" id="KW-0863">Zinc-finger</keyword>
<dbReference type="Pfam" id="PF13639">
    <property type="entry name" value="zf-RING_2"/>
    <property type="match status" value="1"/>
</dbReference>
<dbReference type="GO" id="GO:0006511">
    <property type="term" value="P:ubiquitin-dependent protein catabolic process"/>
    <property type="evidence" value="ECO:0007669"/>
    <property type="project" value="TreeGrafter"/>
</dbReference>
<dbReference type="Gene3D" id="3.30.40.10">
    <property type="entry name" value="Zinc/RING finger domain, C3HC4 (zinc finger)"/>
    <property type="match status" value="1"/>
</dbReference>
<keyword evidence="8" id="KW-1185">Reference proteome</keyword>
<dbReference type="Proteomes" id="UP000734854">
    <property type="component" value="Unassembled WGS sequence"/>
</dbReference>
<dbReference type="Pfam" id="PF14599">
    <property type="entry name" value="zinc_ribbon_6"/>
    <property type="match status" value="1"/>
</dbReference>
<gene>
    <name evidence="7" type="ORF">ZIOFF_051878</name>
</gene>
<evidence type="ECO:0008006" key="9">
    <source>
        <dbReference type="Google" id="ProtNLM"/>
    </source>
</evidence>
<dbReference type="InterPro" id="IPR037275">
    <property type="entry name" value="Znf_CTCHY_sf"/>
</dbReference>
<name>A0A8J5KUZ5_ZINOF</name>
<dbReference type="InterPro" id="IPR039512">
    <property type="entry name" value="RCHY1_zinc-ribbon"/>
</dbReference>
<proteinExistence type="predicted"/>